<feature type="compositionally biased region" description="Polar residues" evidence="1">
    <location>
        <begin position="57"/>
        <end position="79"/>
    </location>
</feature>
<dbReference type="AlphaFoldDB" id="A0A448WWK2"/>
<evidence type="ECO:0000256" key="1">
    <source>
        <dbReference type="SAM" id="MobiDB-lite"/>
    </source>
</evidence>
<sequence>MARIHIIAAQLLYRLPLRLHLVFFTPGRTYDQLGRRGAGGRRFITLGLKESPETLHSHSSSLPHATLPNPSSAATQQTPHRALPTGKPELERNCKYPLVQAIMSSLLSLLPFRVKVLDEEIRKSFLPEA</sequence>
<evidence type="ECO:0000313" key="3">
    <source>
        <dbReference type="Proteomes" id="UP000784294"/>
    </source>
</evidence>
<name>A0A448WWK2_9PLAT</name>
<evidence type="ECO:0000313" key="2">
    <source>
        <dbReference type="EMBL" id="VEL21893.1"/>
    </source>
</evidence>
<reference evidence="2" key="1">
    <citation type="submission" date="2018-11" db="EMBL/GenBank/DDBJ databases">
        <authorList>
            <consortium name="Pathogen Informatics"/>
        </authorList>
    </citation>
    <scope>NUCLEOTIDE SEQUENCE</scope>
</reference>
<keyword evidence="3" id="KW-1185">Reference proteome</keyword>
<feature type="region of interest" description="Disordered" evidence="1">
    <location>
        <begin position="52"/>
        <end position="89"/>
    </location>
</feature>
<proteinExistence type="predicted"/>
<dbReference type="EMBL" id="CAAALY010053645">
    <property type="protein sequence ID" value="VEL21893.1"/>
    <property type="molecule type" value="Genomic_DNA"/>
</dbReference>
<protein>
    <submittedName>
        <fullName evidence="2">Uncharacterized protein</fullName>
    </submittedName>
</protein>
<comment type="caution">
    <text evidence="2">The sequence shown here is derived from an EMBL/GenBank/DDBJ whole genome shotgun (WGS) entry which is preliminary data.</text>
</comment>
<gene>
    <name evidence="2" type="ORF">PXEA_LOCUS15333</name>
</gene>
<organism evidence="2 3">
    <name type="scientific">Protopolystoma xenopodis</name>
    <dbReference type="NCBI Taxonomy" id="117903"/>
    <lineage>
        <taxon>Eukaryota</taxon>
        <taxon>Metazoa</taxon>
        <taxon>Spiralia</taxon>
        <taxon>Lophotrochozoa</taxon>
        <taxon>Platyhelminthes</taxon>
        <taxon>Monogenea</taxon>
        <taxon>Polyopisthocotylea</taxon>
        <taxon>Polystomatidea</taxon>
        <taxon>Polystomatidae</taxon>
        <taxon>Protopolystoma</taxon>
    </lineage>
</organism>
<dbReference type="Proteomes" id="UP000784294">
    <property type="component" value="Unassembled WGS sequence"/>
</dbReference>
<accession>A0A448WWK2</accession>